<dbReference type="EMBL" id="OOIL02000148">
    <property type="protein sequence ID" value="VFQ61211.1"/>
    <property type="molecule type" value="Genomic_DNA"/>
</dbReference>
<accession>A0A484K5L3</accession>
<evidence type="ECO:0000313" key="1">
    <source>
        <dbReference type="EMBL" id="VFQ61211.1"/>
    </source>
</evidence>
<dbReference type="AlphaFoldDB" id="A0A484K5L3"/>
<evidence type="ECO:0000313" key="2">
    <source>
        <dbReference type="Proteomes" id="UP000595140"/>
    </source>
</evidence>
<dbReference type="Proteomes" id="UP000595140">
    <property type="component" value="Unassembled WGS sequence"/>
</dbReference>
<name>A0A484K5L3_9ASTE</name>
<proteinExistence type="predicted"/>
<keyword evidence="2" id="KW-1185">Reference proteome</keyword>
<sequence>MEAERGIEREKYKSDFESVRAEKRAELKARDDVLMKLLGQMNGTLHKDDQHVQTFVDHIHMPISTSTIELENMPPVLLSPHKKMKLTQIDDKVDSQASEPMLMRNQSSTIQREKIHQKKAIEDLLNVAFQKIPLVTYKLYVFGQVKNNSK</sequence>
<gene>
    <name evidence="1" type="ORF">CCAM_LOCUS2987</name>
</gene>
<organism evidence="1 2">
    <name type="scientific">Cuscuta campestris</name>
    <dbReference type="NCBI Taxonomy" id="132261"/>
    <lineage>
        <taxon>Eukaryota</taxon>
        <taxon>Viridiplantae</taxon>
        <taxon>Streptophyta</taxon>
        <taxon>Embryophyta</taxon>
        <taxon>Tracheophyta</taxon>
        <taxon>Spermatophyta</taxon>
        <taxon>Magnoliopsida</taxon>
        <taxon>eudicotyledons</taxon>
        <taxon>Gunneridae</taxon>
        <taxon>Pentapetalae</taxon>
        <taxon>asterids</taxon>
        <taxon>lamiids</taxon>
        <taxon>Solanales</taxon>
        <taxon>Convolvulaceae</taxon>
        <taxon>Cuscuteae</taxon>
        <taxon>Cuscuta</taxon>
        <taxon>Cuscuta subgen. Grammica</taxon>
        <taxon>Cuscuta sect. Cleistogrammica</taxon>
    </lineage>
</organism>
<reference evidence="1 2" key="1">
    <citation type="submission" date="2018-04" db="EMBL/GenBank/DDBJ databases">
        <authorList>
            <person name="Vogel A."/>
        </authorList>
    </citation>
    <scope>NUCLEOTIDE SEQUENCE [LARGE SCALE GENOMIC DNA]</scope>
</reference>
<protein>
    <submittedName>
        <fullName evidence="1">Uncharacterized protein</fullName>
    </submittedName>
</protein>